<comment type="caution">
    <text evidence="2">The sequence shown here is derived from an EMBL/GenBank/DDBJ whole genome shotgun (WGS) entry which is preliminary data.</text>
</comment>
<dbReference type="CDD" id="cd06142">
    <property type="entry name" value="RNaseD_exo"/>
    <property type="match status" value="1"/>
</dbReference>
<reference evidence="2 3" key="1">
    <citation type="submission" date="2020-02" db="EMBL/GenBank/DDBJ databases">
        <authorList>
            <person name="Kim M.K."/>
        </authorList>
    </citation>
    <scope>NUCLEOTIDE SEQUENCE [LARGE SCALE GENOMIC DNA]</scope>
    <source>
        <strain evidence="2 3">BT327</strain>
    </source>
</reference>
<dbReference type="GO" id="GO:0008408">
    <property type="term" value="F:3'-5' exonuclease activity"/>
    <property type="evidence" value="ECO:0007669"/>
    <property type="project" value="InterPro"/>
</dbReference>
<dbReference type="EMBL" id="JAAGWD010000010">
    <property type="protein sequence ID" value="NEM99463.1"/>
    <property type="molecule type" value="Genomic_DNA"/>
</dbReference>
<gene>
    <name evidence="2" type="ORF">GXP69_17335</name>
</gene>
<dbReference type="SMART" id="SM00474">
    <property type="entry name" value="35EXOc"/>
    <property type="match status" value="1"/>
</dbReference>
<dbReference type="InterPro" id="IPR044876">
    <property type="entry name" value="HRDC_dom_sf"/>
</dbReference>
<organism evidence="2 3">
    <name type="scientific">Pontibacter burrus</name>
    <dbReference type="NCBI Taxonomy" id="2704466"/>
    <lineage>
        <taxon>Bacteria</taxon>
        <taxon>Pseudomonadati</taxon>
        <taxon>Bacteroidota</taxon>
        <taxon>Cytophagia</taxon>
        <taxon>Cytophagales</taxon>
        <taxon>Hymenobacteraceae</taxon>
        <taxon>Pontibacter</taxon>
    </lineage>
</organism>
<dbReference type="InterPro" id="IPR036397">
    <property type="entry name" value="RNaseH_sf"/>
</dbReference>
<dbReference type="Gene3D" id="3.30.420.10">
    <property type="entry name" value="Ribonuclease H-like superfamily/Ribonuclease H"/>
    <property type="match status" value="1"/>
</dbReference>
<dbReference type="InterPro" id="IPR002562">
    <property type="entry name" value="3'-5'_exonuclease_dom"/>
</dbReference>
<dbReference type="Gene3D" id="1.10.150.80">
    <property type="entry name" value="HRDC domain"/>
    <property type="match status" value="1"/>
</dbReference>
<dbReference type="AlphaFoldDB" id="A0A6B3LUH0"/>
<dbReference type="InterPro" id="IPR010997">
    <property type="entry name" value="HRDC-like_sf"/>
</dbReference>
<accession>A0A6B3LUH0</accession>
<keyword evidence="3" id="KW-1185">Reference proteome</keyword>
<name>A0A6B3LUH0_9BACT</name>
<dbReference type="PANTHER" id="PTHR47649">
    <property type="entry name" value="RIBONUCLEASE D"/>
    <property type="match status" value="1"/>
</dbReference>
<feature type="domain" description="3'-5' exonuclease" evidence="1">
    <location>
        <begin position="13"/>
        <end position="181"/>
    </location>
</feature>
<sequence>MEFTTLTNNRITIELVSTPEGLAQAVADLSNYKELALDLEFDQNRFTYGFNLCLVQITAGNGRCYIIDPFEIENLRLLFTLFEDQTITKIIHHSNNDILLLDKMGCRIRNVMDTDVAAKILNYERSSLATVLKEEFGIEIDKSQQSSNWNKRPLTEQQLHYAALDVVYLHQVKTKLVAEIERVGRLNWLQEEDILLENLRYTESENPHLRLRNASRLTYYSQFILKALYQFREALGMEMNKPAPFIIPNDALVELASEPNVDIHEWLNHTKGIHGRLKRSSYEKKLMSVLEQAKKDAAANNISFDYPVNQFRRPFRTAETEKRKEDLTTIQADVVKNFGEFAGRLVINQSLINDYSYTGQLRCTKLYATQIIFDTADRLDINLPPPVIVPQQNQE</sequence>
<dbReference type="SUPFAM" id="SSF47819">
    <property type="entry name" value="HRDC-like"/>
    <property type="match status" value="1"/>
</dbReference>
<dbReference type="PANTHER" id="PTHR47649:SF1">
    <property type="entry name" value="RIBONUCLEASE D"/>
    <property type="match status" value="1"/>
</dbReference>
<dbReference type="Proteomes" id="UP000474777">
    <property type="component" value="Unassembled WGS sequence"/>
</dbReference>
<dbReference type="InterPro" id="IPR051086">
    <property type="entry name" value="RNase_D-like"/>
</dbReference>
<dbReference type="SUPFAM" id="SSF53098">
    <property type="entry name" value="Ribonuclease H-like"/>
    <property type="match status" value="1"/>
</dbReference>
<dbReference type="RefSeq" id="WP_163916657.1">
    <property type="nucleotide sequence ID" value="NZ_JAAGWD010000010.1"/>
</dbReference>
<dbReference type="GO" id="GO:0003676">
    <property type="term" value="F:nucleic acid binding"/>
    <property type="evidence" value="ECO:0007669"/>
    <property type="project" value="InterPro"/>
</dbReference>
<proteinExistence type="predicted"/>
<evidence type="ECO:0000313" key="2">
    <source>
        <dbReference type="EMBL" id="NEM99463.1"/>
    </source>
</evidence>
<evidence type="ECO:0000259" key="1">
    <source>
        <dbReference type="SMART" id="SM00474"/>
    </source>
</evidence>
<dbReference type="InterPro" id="IPR012337">
    <property type="entry name" value="RNaseH-like_sf"/>
</dbReference>
<dbReference type="GO" id="GO:0000166">
    <property type="term" value="F:nucleotide binding"/>
    <property type="evidence" value="ECO:0007669"/>
    <property type="project" value="InterPro"/>
</dbReference>
<evidence type="ECO:0000313" key="3">
    <source>
        <dbReference type="Proteomes" id="UP000474777"/>
    </source>
</evidence>
<dbReference type="Pfam" id="PF01612">
    <property type="entry name" value="DNA_pol_A_exo1"/>
    <property type="match status" value="1"/>
</dbReference>
<dbReference type="GO" id="GO:0006139">
    <property type="term" value="P:nucleobase-containing compound metabolic process"/>
    <property type="evidence" value="ECO:0007669"/>
    <property type="project" value="InterPro"/>
</dbReference>
<protein>
    <submittedName>
        <fullName evidence="2">Ribonuclease D</fullName>
    </submittedName>
</protein>